<name>A0AAQ0HEF4_PARVE</name>
<keyword evidence="3" id="KW-1185">Reference proteome</keyword>
<gene>
    <name evidence="2" type="ORF">ATH84_103650</name>
</gene>
<evidence type="ECO:0000313" key="3">
    <source>
        <dbReference type="Proteomes" id="UP000256794"/>
    </source>
</evidence>
<proteinExistence type="predicted"/>
<reference evidence="2 3" key="1">
    <citation type="submission" date="2018-08" db="EMBL/GenBank/DDBJ databases">
        <title>Genomic Encyclopedia of Archaeal and Bacterial Type Strains, Phase II (KMG-II): from individual species to whole genera.</title>
        <authorList>
            <person name="Goeker M."/>
        </authorList>
    </citation>
    <scope>NUCLEOTIDE SEQUENCE [LARGE SCALE GENOMIC DNA]</scope>
    <source>
        <strain evidence="2 3">DSM 582</strain>
    </source>
</reference>
<keyword evidence="1" id="KW-0812">Transmembrane</keyword>
<dbReference type="Proteomes" id="UP000256794">
    <property type="component" value="Unassembled WGS sequence"/>
</dbReference>
<dbReference type="AlphaFoldDB" id="A0AAQ0HEF4"/>
<feature type="transmembrane region" description="Helical" evidence="1">
    <location>
        <begin position="60"/>
        <end position="80"/>
    </location>
</feature>
<evidence type="ECO:0000313" key="2">
    <source>
        <dbReference type="EMBL" id="REG35289.1"/>
    </source>
</evidence>
<dbReference type="EMBL" id="QUMX01000036">
    <property type="protein sequence ID" value="REG35289.1"/>
    <property type="molecule type" value="Genomic_DNA"/>
</dbReference>
<protein>
    <submittedName>
        <fullName evidence="2">Uncharacterized protein</fullName>
    </submittedName>
</protein>
<organism evidence="2 3">
    <name type="scientific">Paracoccus versutus</name>
    <name type="common">Thiobacillus versutus</name>
    <dbReference type="NCBI Taxonomy" id="34007"/>
    <lineage>
        <taxon>Bacteria</taxon>
        <taxon>Pseudomonadati</taxon>
        <taxon>Pseudomonadota</taxon>
        <taxon>Alphaproteobacteria</taxon>
        <taxon>Rhodobacterales</taxon>
        <taxon>Paracoccaceae</taxon>
        <taxon>Paracoccus</taxon>
    </lineage>
</organism>
<feature type="transmembrane region" description="Helical" evidence="1">
    <location>
        <begin position="26"/>
        <end position="48"/>
    </location>
</feature>
<accession>A0AAQ0HEF4</accession>
<sequence length="91" mass="9153">MGIGNATSLPPLIAQQEFTRAEVARVVPLIVAIGQASHAFAPAAFGLLRGDGMVDGSGSVPLLACAAAIQLAAIGCFLAGRVGRPGRREQG</sequence>
<keyword evidence="1" id="KW-1133">Transmembrane helix</keyword>
<keyword evidence="1" id="KW-0472">Membrane</keyword>
<comment type="caution">
    <text evidence="2">The sequence shown here is derived from an EMBL/GenBank/DDBJ whole genome shotgun (WGS) entry which is preliminary data.</text>
</comment>
<evidence type="ECO:0000256" key="1">
    <source>
        <dbReference type="SAM" id="Phobius"/>
    </source>
</evidence>